<accession>A0A4Z0LTU9</accession>
<evidence type="ECO:0000313" key="2">
    <source>
        <dbReference type="EMBL" id="TGD70674.1"/>
    </source>
</evidence>
<keyword evidence="1" id="KW-0472">Membrane</keyword>
<dbReference type="Proteomes" id="UP000298050">
    <property type="component" value="Unassembled WGS sequence"/>
</dbReference>
<feature type="transmembrane region" description="Helical" evidence="1">
    <location>
        <begin position="38"/>
        <end position="55"/>
    </location>
</feature>
<keyword evidence="3" id="KW-1185">Reference proteome</keyword>
<comment type="caution">
    <text evidence="2">The sequence shown here is derived from an EMBL/GenBank/DDBJ whole genome shotgun (WGS) entry which is preliminary data.</text>
</comment>
<name>A0A4Z0LTU9_9GAMM</name>
<keyword evidence="1" id="KW-0812">Transmembrane</keyword>
<dbReference type="AlphaFoldDB" id="A0A4Z0LTU9"/>
<feature type="transmembrane region" description="Helical" evidence="1">
    <location>
        <begin position="67"/>
        <end position="85"/>
    </location>
</feature>
<proteinExistence type="predicted"/>
<evidence type="ECO:0000256" key="1">
    <source>
        <dbReference type="SAM" id="Phobius"/>
    </source>
</evidence>
<dbReference type="OrthoDB" id="6896705at2"/>
<organism evidence="2 3">
    <name type="scientific">Mangrovimicrobium sediminis</name>
    <dbReference type="NCBI Taxonomy" id="2562682"/>
    <lineage>
        <taxon>Bacteria</taxon>
        <taxon>Pseudomonadati</taxon>
        <taxon>Pseudomonadota</taxon>
        <taxon>Gammaproteobacteria</taxon>
        <taxon>Cellvibrionales</taxon>
        <taxon>Halieaceae</taxon>
        <taxon>Mangrovimicrobium</taxon>
    </lineage>
</organism>
<feature type="transmembrane region" description="Helical" evidence="1">
    <location>
        <begin position="97"/>
        <end position="117"/>
    </location>
</feature>
<sequence length="118" mass="13874">MKSIPNLIVATLLLIAFGMSFFEFRMNLEGETLSEGIWGSWSFLYVVLVGTWVLYDKKSGNFDRPFDFGLFLYLFLPVLLLYYLIRSRGHEGVVTYMGFFSIYWLPEFFGLVAYAYYY</sequence>
<dbReference type="EMBL" id="SRLE01000024">
    <property type="protein sequence ID" value="TGD70674.1"/>
    <property type="molecule type" value="Genomic_DNA"/>
</dbReference>
<reference evidence="2 3" key="1">
    <citation type="submission" date="2019-04" db="EMBL/GenBank/DDBJ databases">
        <title>Taxonomy of novel Haliea sp. from mangrove soil of West Coast of India.</title>
        <authorList>
            <person name="Verma A."/>
            <person name="Kumar P."/>
            <person name="Krishnamurthi S."/>
        </authorList>
    </citation>
    <scope>NUCLEOTIDE SEQUENCE [LARGE SCALE GENOMIC DNA]</scope>
    <source>
        <strain evidence="2 3">SAOS-164</strain>
    </source>
</reference>
<keyword evidence="1" id="KW-1133">Transmembrane helix</keyword>
<protein>
    <submittedName>
        <fullName evidence="2">Uncharacterized protein</fullName>
    </submittedName>
</protein>
<evidence type="ECO:0000313" key="3">
    <source>
        <dbReference type="Proteomes" id="UP000298050"/>
    </source>
</evidence>
<dbReference type="RefSeq" id="WP_135446629.1">
    <property type="nucleotide sequence ID" value="NZ_SRLE01000024.1"/>
</dbReference>
<gene>
    <name evidence="2" type="ORF">E4634_20880</name>
</gene>